<protein>
    <submittedName>
        <fullName evidence="1">9290_t:CDS:1</fullName>
    </submittedName>
</protein>
<dbReference type="Proteomes" id="UP000789702">
    <property type="component" value="Unassembled WGS sequence"/>
</dbReference>
<reference evidence="1" key="1">
    <citation type="submission" date="2021-06" db="EMBL/GenBank/DDBJ databases">
        <authorList>
            <person name="Kallberg Y."/>
            <person name="Tangrot J."/>
            <person name="Rosling A."/>
        </authorList>
    </citation>
    <scope>NUCLEOTIDE SEQUENCE</scope>
    <source>
        <strain evidence="1">IL203A</strain>
    </source>
</reference>
<dbReference type="EMBL" id="CAJVPU010015126">
    <property type="protein sequence ID" value="CAG8644664.1"/>
    <property type="molecule type" value="Genomic_DNA"/>
</dbReference>
<proteinExistence type="predicted"/>
<feature type="non-terminal residue" evidence="1">
    <location>
        <position position="1"/>
    </location>
</feature>
<comment type="caution">
    <text evidence="1">The sequence shown here is derived from an EMBL/GenBank/DDBJ whole genome shotgun (WGS) entry which is preliminary data.</text>
</comment>
<name>A0ACA9NHG5_9GLOM</name>
<accession>A0ACA9NHG5</accession>
<evidence type="ECO:0000313" key="2">
    <source>
        <dbReference type="Proteomes" id="UP000789702"/>
    </source>
</evidence>
<keyword evidence="2" id="KW-1185">Reference proteome</keyword>
<evidence type="ECO:0000313" key="1">
    <source>
        <dbReference type="EMBL" id="CAG8644664.1"/>
    </source>
</evidence>
<gene>
    <name evidence="1" type="ORF">DHETER_LOCUS9004</name>
</gene>
<organism evidence="1 2">
    <name type="scientific">Dentiscutata heterogama</name>
    <dbReference type="NCBI Taxonomy" id="1316150"/>
    <lineage>
        <taxon>Eukaryota</taxon>
        <taxon>Fungi</taxon>
        <taxon>Fungi incertae sedis</taxon>
        <taxon>Mucoromycota</taxon>
        <taxon>Glomeromycotina</taxon>
        <taxon>Glomeromycetes</taxon>
        <taxon>Diversisporales</taxon>
        <taxon>Gigasporaceae</taxon>
        <taxon>Dentiscutata</taxon>
    </lineage>
</organism>
<sequence>IKHILLEKAKEDVKRKVDKPQDDDPDGEKLLKLNWKLFHVKPFLYINFLISREAFKFLLPLQELSPKRIETHLLGFEIYLRKKKYLLALKALLRAYCIDKENATLHNDIIRFHLAVSDNKEINPTINQVIASEKVTLIPENMPLVEFNERFLERNKSISHLLVGAETLYAIDPERKQEAENLLLMVDSEEYASTRTLENCIKVYETLKSTFNTSKAEEFRVKCKEWFPISTYFCDDPE</sequence>